<proteinExistence type="predicted"/>
<comment type="caution">
    <text evidence="1">The sequence shown here is derived from an EMBL/GenBank/DDBJ whole genome shotgun (WGS) entry which is preliminary data.</text>
</comment>
<organism evidence="1 2">
    <name type="scientific">Larimichthys crocea</name>
    <name type="common">Large yellow croaker</name>
    <name type="synonym">Pseudosciaena crocea</name>
    <dbReference type="NCBI Taxonomy" id="215358"/>
    <lineage>
        <taxon>Eukaryota</taxon>
        <taxon>Metazoa</taxon>
        <taxon>Chordata</taxon>
        <taxon>Craniata</taxon>
        <taxon>Vertebrata</taxon>
        <taxon>Euteleostomi</taxon>
        <taxon>Actinopterygii</taxon>
        <taxon>Neopterygii</taxon>
        <taxon>Teleostei</taxon>
        <taxon>Neoteleostei</taxon>
        <taxon>Acanthomorphata</taxon>
        <taxon>Eupercaria</taxon>
        <taxon>Sciaenidae</taxon>
        <taxon>Larimichthys</taxon>
    </lineage>
</organism>
<dbReference type="Proteomes" id="UP000793456">
    <property type="component" value="Chromosome XIX"/>
</dbReference>
<evidence type="ECO:0000313" key="1">
    <source>
        <dbReference type="EMBL" id="TMS06133.1"/>
    </source>
</evidence>
<evidence type="ECO:0000313" key="2">
    <source>
        <dbReference type="Proteomes" id="UP000793456"/>
    </source>
</evidence>
<keyword evidence="2" id="KW-1185">Reference proteome</keyword>
<accession>A0ACD3QGA6</accession>
<name>A0ACD3QGA6_LARCR</name>
<sequence>MLEVREELSPVTDKPSVDRDKSSEEKPQSSPGQSQTKPDPYEFPHSPPKQSEQRLPPPPPTYQEALKATESHALLKQLQPPCQVDSNPEQTSPLRLNGGHHSFSSDSTNVTAKLDPPTEKSSSSSSSSSSSKSSAQLLAQTGGLISEYYSHSRLHQISTWRTGFSEYVNELHSKRKAAGATSFPGKERLRKSVAQQSADSRGGELQRKALLGAWSWVVVVVEDCERACSRVWDVLEFISSFRRCAVEDAVTGVDPGVFLRSHKSLESVDPQFTMRRKMEQLREELELMEQLRDSIESRLKVVLHEDLGSSLMDGVVLCHLANHIRPRSVASIHVPSPAVPKLSMAKCRRNVENFLDACRKIGVPEDKLCLPHHILEEKGLVKVSMTVQALVDEASSKHTLLT</sequence>
<reference evidence="1" key="1">
    <citation type="submission" date="2018-11" db="EMBL/GenBank/DDBJ databases">
        <title>The sequence and de novo assembly of Larimichthys crocea genome using PacBio and Hi-C technologies.</title>
        <authorList>
            <person name="Xu P."/>
            <person name="Chen B."/>
            <person name="Zhou Z."/>
            <person name="Ke Q."/>
            <person name="Wu Y."/>
            <person name="Bai H."/>
            <person name="Pu F."/>
        </authorList>
    </citation>
    <scope>NUCLEOTIDE SEQUENCE</scope>
    <source>
        <tissue evidence="1">Muscle</tissue>
    </source>
</reference>
<protein>
    <submittedName>
        <fullName evidence="1">Uncharacterized protein</fullName>
    </submittedName>
</protein>
<gene>
    <name evidence="1" type="ORF">E3U43_015892</name>
</gene>
<dbReference type="EMBL" id="CM011692">
    <property type="protein sequence ID" value="TMS06133.1"/>
    <property type="molecule type" value="Genomic_DNA"/>
</dbReference>